<name>A0A9W9KFG5_9EURO</name>
<gene>
    <name evidence="5" type="ORF">N7532_003716</name>
</gene>
<dbReference type="PROSITE" id="PS50850">
    <property type="entry name" value="MFS"/>
    <property type="match status" value="1"/>
</dbReference>
<dbReference type="InterPro" id="IPR011701">
    <property type="entry name" value="MFS"/>
</dbReference>
<dbReference type="InterPro" id="IPR036259">
    <property type="entry name" value="MFS_trans_sf"/>
</dbReference>
<organism evidence="5 6">
    <name type="scientific">Penicillium argentinense</name>
    <dbReference type="NCBI Taxonomy" id="1131581"/>
    <lineage>
        <taxon>Eukaryota</taxon>
        <taxon>Fungi</taxon>
        <taxon>Dikarya</taxon>
        <taxon>Ascomycota</taxon>
        <taxon>Pezizomycotina</taxon>
        <taxon>Eurotiomycetes</taxon>
        <taxon>Eurotiomycetidae</taxon>
        <taxon>Eurotiales</taxon>
        <taxon>Aspergillaceae</taxon>
        <taxon>Penicillium</taxon>
    </lineage>
</organism>
<dbReference type="EMBL" id="JAPQKI010000004">
    <property type="protein sequence ID" value="KAJ5103187.1"/>
    <property type="molecule type" value="Genomic_DNA"/>
</dbReference>
<dbReference type="OrthoDB" id="6499973at2759"/>
<dbReference type="SUPFAM" id="SSF103473">
    <property type="entry name" value="MFS general substrate transporter"/>
    <property type="match status" value="1"/>
</dbReference>
<feature type="transmembrane region" description="Helical" evidence="3">
    <location>
        <begin position="273"/>
        <end position="296"/>
    </location>
</feature>
<dbReference type="GO" id="GO:0016020">
    <property type="term" value="C:membrane"/>
    <property type="evidence" value="ECO:0007669"/>
    <property type="project" value="UniProtKB-SubCell"/>
</dbReference>
<dbReference type="GeneID" id="81355189"/>
<evidence type="ECO:0000256" key="3">
    <source>
        <dbReference type="SAM" id="Phobius"/>
    </source>
</evidence>
<feature type="transmembrane region" description="Helical" evidence="3">
    <location>
        <begin position="311"/>
        <end position="333"/>
    </location>
</feature>
<evidence type="ECO:0000313" key="5">
    <source>
        <dbReference type="EMBL" id="KAJ5103187.1"/>
    </source>
</evidence>
<dbReference type="Pfam" id="PF07690">
    <property type="entry name" value="MFS_1"/>
    <property type="match status" value="1"/>
</dbReference>
<dbReference type="Proteomes" id="UP001149074">
    <property type="component" value="Unassembled WGS sequence"/>
</dbReference>
<reference evidence="5" key="2">
    <citation type="journal article" date="2023" name="IMA Fungus">
        <title>Comparative genomic study of the Penicillium genus elucidates a diverse pangenome and 15 lateral gene transfer events.</title>
        <authorList>
            <person name="Petersen C."/>
            <person name="Sorensen T."/>
            <person name="Nielsen M.R."/>
            <person name="Sondergaard T.E."/>
            <person name="Sorensen J.L."/>
            <person name="Fitzpatrick D.A."/>
            <person name="Frisvad J.C."/>
            <person name="Nielsen K.L."/>
        </authorList>
    </citation>
    <scope>NUCLEOTIDE SEQUENCE</scope>
    <source>
        <strain evidence="5">IBT 30761</strain>
    </source>
</reference>
<dbReference type="Gene3D" id="1.20.1250.20">
    <property type="entry name" value="MFS general substrate transporter like domains"/>
    <property type="match status" value="2"/>
</dbReference>
<proteinExistence type="inferred from homology"/>
<evidence type="ECO:0000256" key="2">
    <source>
        <dbReference type="ARBA" id="ARBA00006727"/>
    </source>
</evidence>
<feature type="transmembrane region" description="Helical" evidence="3">
    <location>
        <begin position="399"/>
        <end position="425"/>
    </location>
</feature>
<keyword evidence="3" id="KW-1133">Transmembrane helix</keyword>
<keyword evidence="3" id="KW-0812">Transmembrane</keyword>
<dbReference type="RefSeq" id="XP_056476567.1">
    <property type="nucleotide sequence ID" value="XM_056616210.1"/>
</dbReference>
<comment type="caution">
    <text evidence="5">The sequence shown here is derived from an EMBL/GenBank/DDBJ whole genome shotgun (WGS) entry which is preliminary data.</text>
</comment>
<dbReference type="InterPro" id="IPR050327">
    <property type="entry name" value="Proton-linked_MCT"/>
</dbReference>
<feature type="transmembrane region" description="Helical" evidence="3">
    <location>
        <begin position="114"/>
        <end position="136"/>
    </location>
</feature>
<feature type="transmembrane region" description="Helical" evidence="3">
    <location>
        <begin position="232"/>
        <end position="252"/>
    </location>
</feature>
<evidence type="ECO:0000259" key="4">
    <source>
        <dbReference type="PROSITE" id="PS50850"/>
    </source>
</evidence>
<comment type="subcellular location">
    <subcellularLocation>
        <location evidence="1">Membrane</location>
        <topology evidence="1">Multi-pass membrane protein</topology>
    </subcellularLocation>
</comment>
<dbReference type="AlphaFoldDB" id="A0A9W9KFG5"/>
<dbReference type="InterPro" id="IPR020846">
    <property type="entry name" value="MFS_dom"/>
</dbReference>
<evidence type="ECO:0000313" key="6">
    <source>
        <dbReference type="Proteomes" id="UP001149074"/>
    </source>
</evidence>
<accession>A0A9W9KFG5</accession>
<feature type="transmembrane region" description="Helical" evidence="3">
    <location>
        <begin position="342"/>
        <end position="360"/>
    </location>
</feature>
<feature type="transmembrane region" description="Helical" evidence="3">
    <location>
        <begin position="75"/>
        <end position="94"/>
    </location>
</feature>
<feature type="transmembrane region" description="Helical" evidence="3">
    <location>
        <begin position="366"/>
        <end position="387"/>
    </location>
</feature>
<reference evidence="5" key="1">
    <citation type="submission" date="2022-11" db="EMBL/GenBank/DDBJ databases">
        <authorList>
            <person name="Petersen C."/>
        </authorList>
    </citation>
    <scope>NUCLEOTIDE SEQUENCE</scope>
    <source>
        <strain evidence="5">IBT 30761</strain>
    </source>
</reference>
<dbReference type="PANTHER" id="PTHR11360:SF130">
    <property type="entry name" value="MAJOR FACILITATOR SUPERFAMILY (MFS) PROFILE DOMAIN-CONTAINING PROTEIN-RELATED"/>
    <property type="match status" value="1"/>
</dbReference>
<dbReference type="GO" id="GO:0022857">
    <property type="term" value="F:transmembrane transporter activity"/>
    <property type="evidence" value="ECO:0007669"/>
    <property type="project" value="InterPro"/>
</dbReference>
<feature type="transmembrane region" description="Helical" evidence="3">
    <location>
        <begin position="201"/>
        <end position="220"/>
    </location>
</feature>
<feature type="domain" description="Major facilitator superfamily (MFS) profile" evidence="4">
    <location>
        <begin position="73"/>
        <end position="456"/>
    </location>
</feature>
<keyword evidence="3" id="KW-0472">Membrane</keyword>
<feature type="transmembrane region" description="Helical" evidence="3">
    <location>
        <begin position="169"/>
        <end position="194"/>
    </location>
</feature>
<sequence length="464" mass="50631">MLISWRATQYVLPTLQTWSKQSHGWILTAIFVSKEQEKYDVSINTDLNELSDNNESNPKLDRIAPGPPKDSSASWIHALLAFLVVFSTQGYFNSFGTYQAVYTTQLPDVPATQISWIGSIQVCLVNFLGVLAGHLADAGHFRAIFVTGMIFQLVGLFTASFAVTFWQIFISHGLCVGIGAGLIFAPTIAVLSSYFERHGSFAIALATCGGASGGTVFPALLRELIPLLGLSWSIRVAGFIVATFLTIAFAFLRPIQNSQKKVKAFPFRSLKDLHYILFAISAFLAFWPIYFGFYYISQYAKDFLHFNSDQTFNLVIIMNAAGIPARVIASLLADRFGIVKEIFMGGLALAAVIFYCWSRVLTHDGLYALCTAFGLVVGTLQTLFLAVSSSLAKDENTKGVRIGVLCTVTSFSSLTGAPLGGAIIHLDHEKYTPAVMWAGTSILVAFSVLIGGKVHEHILAKRCN</sequence>
<feature type="transmembrane region" description="Helical" evidence="3">
    <location>
        <begin position="143"/>
        <end position="163"/>
    </location>
</feature>
<comment type="similarity">
    <text evidence="2">Belongs to the major facilitator superfamily. Monocarboxylate porter (TC 2.A.1.13) family.</text>
</comment>
<keyword evidence="6" id="KW-1185">Reference proteome</keyword>
<evidence type="ECO:0000256" key="1">
    <source>
        <dbReference type="ARBA" id="ARBA00004141"/>
    </source>
</evidence>
<protein>
    <recommendedName>
        <fullName evidence="4">Major facilitator superfamily (MFS) profile domain-containing protein</fullName>
    </recommendedName>
</protein>
<feature type="transmembrane region" description="Helical" evidence="3">
    <location>
        <begin position="431"/>
        <end position="452"/>
    </location>
</feature>
<dbReference type="PANTHER" id="PTHR11360">
    <property type="entry name" value="MONOCARBOXYLATE TRANSPORTER"/>
    <property type="match status" value="1"/>
</dbReference>